<dbReference type="PANTHER" id="PTHR21310:SF56">
    <property type="entry name" value="AMINOGLYCOSIDE PHOSPHOTRANSFERASE DOMAIN-CONTAINING PROTEIN"/>
    <property type="match status" value="1"/>
</dbReference>
<dbReference type="InterPro" id="IPR002575">
    <property type="entry name" value="Aminoglycoside_PTrfase"/>
</dbReference>
<reference evidence="3" key="1">
    <citation type="submission" date="2021-12" db="EMBL/GenBank/DDBJ databases">
        <title>Curvularia clavata genome.</title>
        <authorList>
            <person name="Cao Y."/>
        </authorList>
    </citation>
    <scope>NUCLEOTIDE SEQUENCE</scope>
    <source>
        <strain evidence="3">Yc1106</strain>
    </source>
</reference>
<keyword evidence="4" id="KW-1185">Reference proteome</keyword>
<gene>
    <name evidence="3" type="ORF">yc1106_04131</name>
</gene>
<evidence type="ECO:0000313" key="3">
    <source>
        <dbReference type="EMBL" id="USP76857.1"/>
    </source>
</evidence>
<dbReference type="SUPFAM" id="SSF56112">
    <property type="entry name" value="Protein kinase-like (PK-like)"/>
    <property type="match status" value="1"/>
</dbReference>
<dbReference type="InterPro" id="IPR051678">
    <property type="entry name" value="AGP_Transferase"/>
</dbReference>
<organism evidence="3 4">
    <name type="scientific">Curvularia clavata</name>
    <dbReference type="NCBI Taxonomy" id="95742"/>
    <lineage>
        <taxon>Eukaryota</taxon>
        <taxon>Fungi</taxon>
        <taxon>Dikarya</taxon>
        <taxon>Ascomycota</taxon>
        <taxon>Pezizomycotina</taxon>
        <taxon>Dothideomycetes</taxon>
        <taxon>Pleosporomycetidae</taxon>
        <taxon>Pleosporales</taxon>
        <taxon>Pleosporineae</taxon>
        <taxon>Pleosporaceae</taxon>
        <taxon>Curvularia</taxon>
    </lineage>
</organism>
<dbReference type="Pfam" id="PF01636">
    <property type="entry name" value="APH"/>
    <property type="match status" value="1"/>
</dbReference>
<dbReference type="VEuPathDB" id="FungiDB:yc1106_04131"/>
<protein>
    <recommendedName>
        <fullName evidence="2">Aminoglycoside phosphotransferase domain-containing protein</fullName>
    </recommendedName>
</protein>
<name>A0A9Q8Z5S1_CURCL</name>
<dbReference type="OrthoDB" id="10003767at2759"/>
<feature type="compositionally biased region" description="Polar residues" evidence="1">
    <location>
        <begin position="13"/>
        <end position="24"/>
    </location>
</feature>
<feature type="region of interest" description="Disordered" evidence="1">
    <location>
        <begin position="433"/>
        <end position="476"/>
    </location>
</feature>
<dbReference type="EMBL" id="CP089276">
    <property type="protein sequence ID" value="USP76857.1"/>
    <property type="molecule type" value="Genomic_DNA"/>
</dbReference>
<evidence type="ECO:0000259" key="2">
    <source>
        <dbReference type="Pfam" id="PF01636"/>
    </source>
</evidence>
<dbReference type="PANTHER" id="PTHR21310">
    <property type="entry name" value="AMINOGLYCOSIDE PHOSPHOTRANSFERASE-RELATED-RELATED"/>
    <property type="match status" value="1"/>
</dbReference>
<evidence type="ECO:0000313" key="4">
    <source>
        <dbReference type="Proteomes" id="UP001056012"/>
    </source>
</evidence>
<feature type="region of interest" description="Disordered" evidence="1">
    <location>
        <begin position="1"/>
        <end position="27"/>
    </location>
</feature>
<feature type="compositionally biased region" description="Basic and acidic residues" evidence="1">
    <location>
        <begin position="433"/>
        <end position="451"/>
    </location>
</feature>
<accession>A0A9Q8Z5S1</accession>
<proteinExistence type="predicted"/>
<sequence length="476" mass="54397">MESSRHRSASVMIPNSTESQSRSSDACFEGHEPFESFQPKVAAVASKHFQLHVSKIKVHHMRGGSNNRVATVTFTRQPGMFDFAWFCSWFLSQSPETSTPATYVVRVPRFDGTAYRFTVDRDVAILKTVGALLKELPIPEVTAYDITSRNPIGKPYLIQPRLPGQNLCRLLNTKTLNMEQMKSIVRQVTRITETIARVEGPGGNISLKALSDPSQLHVESLHFEHEVLGDSSYTFPEPLPTTCEHLLKICQRWCEYQKANGHPFYDIWYHFGRIIKYLYVRDFLDGPCVLAHQDLEAYNLLVEVRSETEVEITGVIDWDSASIAPEFVAYKAPFWLWTVCSRDMPSAFYDREEAANLPPANEEAAILKQVFMENASEKYKFFAFSPEAMLARRMYVILREGTNTDWHLTEAWNIIRDWIKLYPDDYIPFKDPEQALKRQDKPVPDCESHDDSDSDSSVMTDNGSENVGHSLKFDKA</sequence>
<feature type="compositionally biased region" description="Polar residues" evidence="1">
    <location>
        <begin position="458"/>
        <end position="467"/>
    </location>
</feature>
<evidence type="ECO:0000256" key="1">
    <source>
        <dbReference type="SAM" id="MobiDB-lite"/>
    </source>
</evidence>
<dbReference type="InterPro" id="IPR011009">
    <property type="entry name" value="Kinase-like_dom_sf"/>
</dbReference>
<dbReference type="AlphaFoldDB" id="A0A9Q8Z5S1"/>
<feature type="domain" description="Aminoglycoside phosphotransferase" evidence="2">
    <location>
        <begin position="98"/>
        <end position="325"/>
    </location>
</feature>
<dbReference type="Proteomes" id="UP001056012">
    <property type="component" value="Chromosome 3"/>
</dbReference>